<evidence type="ECO:0000313" key="11">
    <source>
        <dbReference type="Proteomes" id="UP000289738"/>
    </source>
</evidence>
<dbReference type="InterPro" id="IPR050588">
    <property type="entry name" value="WNK_Ser-Thr_kinase"/>
</dbReference>
<dbReference type="AlphaFoldDB" id="A0A445C1S6"/>
<dbReference type="Pfam" id="PF00069">
    <property type="entry name" value="Pkinase"/>
    <property type="match status" value="1"/>
</dbReference>
<evidence type="ECO:0000256" key="6">
    <source>
        <dbReference type="ARBA" id="ARBA00022840"/>
    </source>
</evidence>
<dbReference type="Gene3D" id="3.30.200.20">
    <property type="entry name" value="Phosphorylase Kinase, domain 1"/>
    <property type="match status" value="1"/>
</dbReference>
<dbReference type="InterPro" id="IPR011009">
    <property type="entry name" value="Kinase-like_dom_sf"/>
</dbReference>
<evidence type="ECO:0000256" key="8">
    <source>
        <dbReference type="ARBA" id="ARBA00048679"/>
    </source>
</evidence>
<comment type="catalytic activity">
    <reaction evidence="7">
        <text>L-threonyl-[protein] + ATP = O-phospho-L-threonyl-[protein] + ADP + H(+)</text>
        <dbReference type="Rhea" id="RHEA:46608"/>
        <dbReference type="Rhea" id="RHEA-COMP:11060"/>
        <dbReference type="Rhea" id="RHEA-COMP:11605"/>
        <dbReference type="ChEBI" id="CHEBI:15378"/>
        <dbReference type="ChEBI" id="CHEBI:30013"/>
        <dbReference type="ChEBI" id="CHEBI:30616"/>
        <dbReference type="ChEBI" id="CHEBI:61977"/>
        <dbReference type="ChEBI" id="CHEBI:456216"/>
        <dbReference type="EC" id="2.7.11.1"/>
    </reaction>
</comment>
<evidence type="ECO:0000256" key="7">
    <source>
        <dbReference type="ARBA" id="ARBA00047899"/>
    </source>
</evidence>
<accession>A0A445C1S6</accession>
<keyword evidence="4" id="KW-0547">Nucleotide-binding</keyword>
<organism evidence="10 11">
    <name type="scientific">Arachis hypogaea</name>
    <name type="common">Peanut</name>
    <dbReference type="NCBI Taxonomy" id="3818"/>
    <lineage>
        <taxon>Eukaryota</taxon>
        <taxon>Viridiplantae</taxon>
        <taxon>Streptophyta</taxon>
        <taxon>Embryophyta</taxon>
        <taxon>Tracheophyta</taxon>
        <taxon>Spermatophyta</taxon>
        <taxon>Magnoliopsida</taxon>
        <taxon>eudicotyledons</taxon>
        <taxon>Gunneridae</taxon>
        <taxon>Pentapetalae</taxon>
        <taxon>rosids</taxon>
        <taxon>fabids</taxon>
        <taxon>Fabales</taxon>
        <taxon>Fabaceae</taxon>
        <taxon>Papilionoideae</taxon>
        <taxon>50 kb inversion clade</taxon>
        <taxon>dalbergioids sensu lato</taxon>
        <taxon>Dalbergieae</taxon>
        <taxon>Pterocarpus clade</taxon>
        <taxon>Arachis</taxon>
    </lineage>
</organism>
<dbReference type="SUPFAM" id="SSF56112">
    <property type="entry name" value="Protein kinase-like (PK-like)"/>
    <property type="match status" value="1"/>
</dbReference>
<proteinExistence type="predicted"/>
<evidence type="ECO:0000259" key="9">
    <source>
        <dbReference type="PROSITE" id="PS50011"/>
    </source>
</evidence>
<dbReference type="GO" id="GO:0004674">
    <property type="term" value="F:protein serine/threonine kinase activity"/>
    <property type="evidence" value="ECO:0007669"/>
    <property type="project" value="UniProtKB-KW"/>
</dbReference>
<comment type="catalytic activity">
    <reaction evidence="8">
        <text>L-seryl-[protein] + ATP = O-phospho-L-seryl-[protein] + ADP + H(+)</text>
        <dbReference type="Rhea" id="RHEA:17989"/>
        <dbReference type="Rhea" id="RHEA-COMP:9863"/>
        <dbReference type="Rhea" id="RHEA-COMP:11604"/>
        <dbReference type="ChEBI" id="CHEBI:15378"/>
        <dbReference type="ChEBI" id="CHEBI:29999"/>
        <dbReference type="ChEBI" id="CHEBI:30616"/>
        <dbReference type="ChEBI" id="CHEBI:83421"/>
        <dbReference type="ChEBI" id="CHEBI:456216"/>
        <dbReference type="EC" id="2.7.11.1"/>
    </reaction>
</comment>
<keyword evidence="3" id="KW-0808">Transferase</keyword>
<keyword evidence="6" id="KW-0067">ATP-binding</keyword>
<reference evidence="10 11" key="1">
    <citation type="submission" date="2019-01" db="EMBL/GenBank/DDBJ databases">
        <title>Sequencing of cultivated peanut Arachis hypogaea provides insights into genome evolution and oil improvement.</title>
        <authorList>
            <person name="Chen X."/>
        </authorList>
    </citation>
    <scope>NUCLEOTIDE SEQUENCE [LARGE SCALE GENOMIC DNA]</scope>
    <source>
        <strain evidence="11">cv. Fuhuasheng</strain>
        <tissue evidence="10">Leaves</tissue>
    </source>
</reference>
<dbReference type="GO" id="GO:0005524">
    <property type="term" value="F:ATP binding"/>
    <property type="evidence" value="ECO:0007669"/>
    <property type="project" value="UniProtKB-KW"/>
</dbReference>
<dbReference type="FunFam" id="3.30.200.20:FF:000075">
    <property type="entry name" value="Probable serine/threonine-protein kinase WNK1"/>
    <property type="match status" value="1"/>
</dbReference>
<evidence type="ECO:0000256" key="2">
    <source>
        <dbReference type="ARBA" id="ARBA00022527"/>
    </source>
</evidence>
<keyword evidence="5" id="KW-0418">Kinase</keyword>
<protein>
    <recommendedName>
        <fullName evidence="1">non-specific serine/threonine protein kinase</fullName>
        <ecNumber evidence="1">2.7.11.1</ecNumber>
    </recommendedName>
</protein>
<keyword evidence="11" id="KW-1185">Reference proteome</keyword>
<dbReference type="EC" id="2.7.11.1" evidence="1"/>
<gene>
    <name evidence="10" type="ORF">Ahy_A08g041147</name>
</gene>
<evidence type="ECO:0000256" key="5">
    <source>
        <dbReference type="ARBA" id="ARBA00022777"/>
    </source>
</evidence>
<evidence type="ECO:0000313" key="10">
    <source>
        <dbReference type="EMBL" id="RYR44863.1"/>
    </source>
</evidence>
<dbReference type="EMBL" id="SDMP01000008">
    <property type="protein sequence ID" value="RYR44863.1"/>
    <property type="molecule type" value="Genomic_DNA"/>
</dbReference>
<dbReference type="Proteomes" id="UP000289738">
    <property type="component" value="Chromosome A08"/>
</dbReference>
<dbReference type="PANTHER" id="PTHR13902">
    <property type="entry name" value="SERINE/THREONINE-PROTEIN KINASE WNK WITH NO LYSINE -RELATED"/>
    <property type="match status" value="1"/>
</dbReference>
<dbReference type="PROSITE" id="PS50011">
    <property type="entry name" value="PROTEIN_KINASE_DOM"/>
    <property type="match status" value="1"/>
</dbReference>
<evidence type="ECO:0000256" key="1">
    <source>
        <dbReference type="ARBA" id="ARBA00012513"/>
    </source>
</evidence>
<evidence type="ECO:0000256" key="4">
    <source>
        <dbReference type="ARBA" id="ARBA00022741"/>
    </source>
</evidence>
<feature type="domain" description="Protein kinase" evidence="9">
    <location>
        <begin position="39"/>
        <end position="129"/>
    </location>
</feature>
<keyword evidence="2" id="KW-0723">Serine/threonine-protein kinase</keyword>
<sequence>MNSSGGVLALSPANNVFNTRVPHDFEEDFTEKDPTGRYLRYNEILGKGAFKTVYRAFDEVEGIEVAWNQVRIDGLLHTVDDLAKLYSEVNILKSLNHENIITFYDSWVDDKQHTVNMITELFSSGNLRQ</sequence>
<comment type="caution">
    <text evidence="10">The sequence shown here is derived from an EMBL/GenBank/DDBJ whole genome shotgun (WGS) entry which is preliminary data.</text>
</comment>
<evidence type="ECO:0000256" key="3">
    <source>
        <dbReference type="ARBA" id="ARBA00022679"/>
    </source>
</evidence>
<dbReference type="InterPro" id="IPR000719">
    <property type="entry name" value="Prot_kinase_dom"/>
</dbReference>
<name>A0A445C1S6_ARAHY</name>